<evidence type="ECO:0000313" key="5">
    <source>
        <dbReference type="Proteomes" id="UP000321039"/>
    </source>
</evidence>
<dbReference type="Pfam" id="PF08239">
    <property type="entry name" value="SH3_3"/>
    <property type="match status" value="1"/>
</dbReference>
<evidence type="ECO:0000259" key="3">
    <source>
        <dbReference type="Pfam" id="PF08239"/>
    </source>
</evidence>
<feature type="signal peptide" evidence="2">
    <location>
        <begin position="1"/>
        <end position="29"/>
    </location>
</feature>
<accession>A0A5C8ZSP6</accession>
<reference evidence="4 5" key="1">
    <citation type="submission" date="2019-08" db="EMBL/GenBank/DDBJ databases">
        <title>Parahaliea maris sp. nov., isolated from the surface seawater.</title>
        <authorList>
            <person name="Liu Y."/>
        </authorList>
    </citation>
    <scope>NUCLEOTIDE SEQUENCE [LARGE SCALE GENOMIC DNA]</scope>
    <source>
        <strain evidence="4 5">HSLHS9</strain>
    </source>
</reference>
<protein>
    <submittedName>
        <fullName evidence="4">SH3 domain-containing protein</fullName>
    </submittedName>
</protein>
<dbReference type="Gene3D" id="2.30.30.40">
    <property type="entry name" value="SH3 Domains"/>
    <property type="match status" value="1"/>
</dbReference>
<organism evidence="4 5">
    <name type="scientific">Parahaliea maris</name>
    <dbReference type="NCBI Taxonomy" id="2716870"/>
    <lineage>
        <taxon>Bacteria</taxon>
        <taxon>Pseudomonadati</taxon>
        <taxon>Pseudomonadota</taxon>
        <taxon>Gammaproteobacteria</taxon>
        <taxon>Cellvibrionales</taxon>
        <taxon>Halieaceae</taxon>
        <taxon>Parahaliea</taxon>
    </lineage>
</organism>
<name>A0A5C8ZSP6_9GAMM</name>
<proteinExistence type="predicted"/>
<dbReference type="AlphaFoldDB" id="A0A5C8ZSP6"/>
<feature type="domain" description="SH3b" evidence="3">
    <location>
        <begin position="48"/>
        <end position="104"/>
    </location>
</feature>
<sequence>MLLKPHIKTVLLSIAMALSAWILSPNVVAEASGPDFFKAVDSRADGLLRLRAGPEEDAEVTGAIRSGDTVRNLGCEGEGDARWCRVGSLADESADGWVQSRYLTEAQPPAAPGVGKSLADGDDSGNPSVYQRGTGEFEVNFKGGCGALFDPKGHRITAGSSCSEAQLKMAEQAVAAFQD</sequence>
<dbReference type="EMBL" id="VRZA01000007">
    <property type="protein sequence ID" value="TXS90779.1"/>
    <property type="molecule type" value="Genomic_DNA"/>
</dbReference>
<evidence type="ECO:0000256" key="2">
    <source>
        <dbReference type="SAM" id="SignalP"/>
    </source>
</evidence>
<feature type="region of interest" description="Disordered" evidence="1">
    <location>
        <begin position="109"/>
        <end position="132"/>
    </location>
</feature>
<feature type="chain" id="PRO_5023041461" evidence="2">
    <location>
        <begin position="30"/>
        <end position="179"/>
    </location>
</feature>
<comment type="caution">
    <text evidence="4">The sequence shown here is derived from an EMBL/GenBank/DDBJ whole genome shotgun (WGS) entry which is preliminary data.</text>
</comment>
<dbReference type="RefSeq" id="WP_148069777.1">
    <property type="nucleotide sequence ID" value="NZ_VRZA01000007.1"/>
</dbReference>
<keyword evidence="5" id="KW-1185">Reference proteome</keyword>
<keyword evidence="2" id="KW-0732">Signal</keyword>
<evidence type="ECO:0000256" key="1">
    <source>
        <dbReference type="SAM" id="MobiDB-lite"/>
    </source>
</evidence>
<dbReference type="InterPro" id="IPR003646">
    <property type="entry name" value="SH3-like_bac-type"/>
</dbReference>
<gene>
    <name evidence="4" type="ORF">FV139_17530</name>
</gene>
<dbReference type="Proteomes" id="UP000321039">
    <property type="component" value="Unassembled WGS sequence"/>
</dbReference>
<evidence type="ECO:0000313" key="4">
    <source>
        <dbReference type="EMBL" id="TXS90779.1"/>
    </source>
</evidence>